<name>A0A7J6WHD8_THATH</name>
<dbReference type="EMBL" id="JABWDY010015539">
    <property type="protein sequence ID" value="KAF5196771.1"/>
    <property type="molecule type" value="Genomic_DNA"/>
</dbReference>
<organism evidence="2 3">
    <name type="scientific">Thalictrum thalictroides</name>
    <name type="common">Rue-anemone</name>
    <name type="synonym">Anemone thalictroides</name>
    <dbReference type="NCBI Taxonomy" id="46969"/>
    <lineage>
        <taxon>Eukaryota</taxon>
        <taxon>Viridiplantae</taxon>
        <taxon>Streptophyta</taxon>
        <taxon>Embryophyta</taxon>
        <taxon>Tracheophyta</taxon>
        <taxon>Spermatophyta</taxon>
        <taxon>Magnoliopsida</taxon>
        <taxon>Ranunculales</taxon>
        <taxon>Ranunculaceae</taxon>
        <taxon>Thalictroideae</taxon>
        <taxon>Thalictrum</taxon>
    </lineage>
</organism>
<evidence type="ECO:0000256" key="1">
    <source>
        <dbReference type="SAM" id="Coils"/>
    </source>
</evidence>
<protein>
    <submittedName>
        <fullName evidence="2">Uncharacterized protein</fullName>
    </submittedName>
</protein>
<reference evidence="2 3" key="1">
    <citation type="submission" date="2020-06" db="EMBL/GenBank/DDBJ databases">
        <title>Transcriptomic and genomic resources for Thalictrum thalictroides and T. hernandezii: Facilitating candidate gene discovery in an emerging model plant lineage.</title>
        <authorList>
            <person name="Arias T."/>
            <person name="Riano-Pachon D.M."/>
            <person name="Di Stilio V.S."/>
        </authorList>
    </citation>
    <scope>NUCLEOTIDE SEQUENCE [LARGE SCALE GENOMIC DNA]</scope>
    <source>
        <strain evidence="3">cv. WT478/WT964</strain>
        <tissue evidence="2">Leaves</tissue>
    </source>
</reference>
<accession>A0A7J6WHD8</accession>
<dbReference type="AlphaFoldDB" id="A0A7J6WHD8"/>
<comment type="caution">
    <text evidence="2">The sequence shown here is derived from an EMBL/GenBank/DDBJ whole genome shotgun (WGS) entry which is preliminary data.</text>
</comment>
<feature type="non-terminal residue" evidence="2">
    <location>
        <position position="1"/>
    </location>
</feature>
<sequence length="147" mass="16832">LSADSKRLQGLSDFDLRKLQMKSLAQVKDVTTEIAIRDEAHISESRRMKEQITTLQKEKLLLKASLDVELRDQLQKKIIDLELKLCLEVENSKKDREHLEASEVKLKKEISDLKESETKFSETISFQLKEIADLKDSKTKSSGTISS</sequence>
<feature type="coiled-coil region" evidence="1">
    <location>
        <begin position="89"/>
        <end position="119"/>
    </location>
</feature>
<keyword evidence="1" id="KW-0175">Coiled coil</keyword>
<proteinExistence type="predicted"/>
<evidence type="ECO:0000313" key="3">
    <source>
        <dbReference type="Proteomes" id="UP000554482"/>
    </source>
</evidence>
<keyword evidence="3" id="KW-1185">Reference proteome</keyword>
<gene>
    <name evidence="2" type="ORF">FRX31_013642</name>
</gene>
<dbReference type="Proteomes" id="UP000554482">
    <property type="component" value="Unassembled WGS sequence"/>
</dbReference>
<evidence type="ECO:0000313" key="2">
    <source>
        <dbReference type="EMBL" id="KAF5196771.1"/>
    </source>
</evidence>